<organism evidence="4">
    <name type="scientific">Gongylonema pulchrum</name>
    <dbReference type="NCBI Taxonomy" id="637853"/>
    <lineage>
        <taxon>Eukaryota</taxon>
        <taxon>Metazoa</taxon>
        <taxon>Ecdysozoa</taxon>
        <taxon>Nematoda</taxon>
        <taxon>Chromadorea</taxon>
        <taxon>Rhabditida</taxon>
        <taxon>Spirurina</taxon>
        <taxon>Spiruromorpha</taxon>
        <taxon>Spiruroidea</taxon>
        <taxon>Gongylonematidae</taxon>
        <taxon>Gongylonema</taxon>
    </lineage>
</organism>
<accession>A0A183DMC9</accession>
<sequence length="53" mass="6256">MNGHLLDGTADESVSAYDSQNSSARERLKNYENDLRKRRELDERRVKEDAFLR</sequence>
<dbReference type="EMBL" id="UYRT01034469">
    <property type="protein sequence ID" value="VDK78659.1"/>
    <property type="molecule type" value="Genomic_DNA"/>
</dbReference>
<dbReference type="AlphaFoldDB" id="A0A183DMC9"/>
<keyword evidence="3" id="KW-1185">Reference proteome</keyword>
<protein>
    <submittedName>
        <fullName evidence="4">Transposase</fullName>
    </submittedName>
</protein>
<dbReference type="WBParaSite" id="GPUH_0000988101-mRNA-1">
    <property type="protein sequence ID" value="GPUH_0000988101-mRNA-1"/>
    <property type="gene ID" value="GPUH_0000988101"/>
</dbReference>
<gene>
    <name evidence="2" type="ORF">GPUH_LOCUS9871</name>
</gene>
<evidence type="ECO:0000256" key="1">
    <source>
        <dbReference type="SAM" id="MobiDB-lite"/>
    </source>
</evidence>
<proteinExistence type="predicted"/>
<reference evidence="2 3" key="2">
    <citation type="submission" date="2018-11" db="EMBL/GenBank/DDBJ databases">
        <authorList>
            <consortium name="Pathogen Informatics"/>
        </authorList>
    </citation>
    <scope>NUCLEOTIDE SEQUENCE [LARGE SCALE GENOMIC DNA]</scope>
</reference>
<name>A0A183DMC9_9BILA</name>
<evidence type="ECO:0000313" key="4">
    <source>
        <dbReference type="WBParaSite" id="GPUH_0000988101-mRNA-1"/>
    </source>
</evidence>
<reference evidence="4" key="1">
    <citation type="submission" date="2016-06" db="UniProtKB">
        <authorList>
            <consortium name="WormBaseParasite"/>
        </authorList>
    </citation>
    <scope>IDENTIFICATION</scope>
</reference>
<dbReference type="Proteomes" id="UP000271098">
    <property type="component" value="Unassembled WGS sequence"/>
</dbReference>
<evidence type="ECO:0000313" key="2">
    <source>
        <dbReference type="EMBL" id="VDK78659.1"/>
    </source>
</evidence>
<feature type="compositionally biased region" description="Basic and acidic residues" evidence="1">
    <location>
        <begin position="24"/>
        <end position="39"/>
    </location>
</feature>
<feature type="region of interest" description="Disordered" evidence="1">
    <location>
        <begin position="1"/>
        <end position="39"/>
    </location>
</feature>
<evidence type="ECO:0000313" key="3">
    <source>
        <dbReference type="Proteomes" id="UP000271098"/>
    </source>
</evidence>